<evidence type="ECO:0000313" key="2">
    <source>
        <dbReference type="EMBL" id="KAK0648383.1"/>
    </source>
</evidence>
<name>A0AA40CT42_9PEZI</name>
<evidence type="ECO:0000313" key="3">
    <source>
        <dbReference type="Proteomes" id="UP001174936"/>
    </source>
</evidence>
<keyword evidence="1" id="KW-0732">Signal</keyword>
<keyword evidence="3" id="KW-1185">Reference proteome</keyword>
<evidence type="ECO:0000256" key="1">
    <source>
        <dbReference type="SAM" id="SignalP"/>
    </source>
</evidence>
<sequence length="153" mass="17736">MKVLILFAAAMQLLIAPALADGFYVYTMYLLSQEMWGFFHNEPTCDLVNQSQDIYKTKPDVSWKQGVSCDGEGCPFSKRNPEKIDRLEFHTRWGHYTYYKNREGKIVDTDDKVVGFCYPSAMKDTDFDCPMSWENSEHMLGAISLWCSTTIWK</sequence>
<protein>
    <submittedName>
        <fullName evidence="2">Uncharacterized protein</fullName>
    </submittedName>
</protein>
<gene>
    <name evidence="2" type="ORF">B0T16DRAFT_388625</name>
</gene>
<accession>A0AA40CT42</accession>
<dbReference type="EMBL" id="JAULSV010000003">
    <property type="protein sequence ID" value="KAK0648383.1"/>
    <property type="molecule type" value="Genomic_DNA"/>
</dbReference>
<feature type="signal peptide" evidence="1">
    <location>
        <begin position="1"/>
        <end position="20"/>
    </location>
</feature>
<feature type="chain" id="PRO_5041258743" evidence="1">
    <location>
        <begin position="21"/>
        <end position="153"/>
    </location>
</feature>
<dbReference type="AlphaFoldDB" id="A0AA40CT42"/>
<comment type="caution">
    <text evidence="2">The sequence shown here is derived from an EMBL/GenBank/DDBJ whole genome shotgun (WGS) entry which is preliminary data.</text>
</comment>
<dbReference type="Proteomes" id="UP001174936">
    <property type="component" value="Unassembled WGS sequence"/>
</dbReference>
<reference evidence="2" key="1">
    <citation type="submission" date="2023-06" db="EMBL/GenBank/DDBJ databases">
        <title>Genome-scale phylogeny and comparative genomics of the fungal order Sordariales.</title>
        <authorList>
            <consortium name="Lawrence Berkeley National Laboratory"/>
            <person name="Hensen N."/>
            <person name="Bonometti L."/>
            <person name="Westerberg I."/>
            <person name="Brannstrom I.O."/>
            <person name="Guillou S."/>
            <person name="Cros-Aarteil S."/>
            <person name="Calhoun S."/>
            <person name="Haridas S."/>
            <person name="Kuo A."/>
            <person name="Mondo S."/>
            <person name="Pangilinan J."/>
            <person name="Riley R."/>
            <person name="Labutti K."/>
            <person name="Andreopoulos B."/>
            <person name="Lipzen A."/>
            <person name="Chen C."/>
            <person name="Yanf M."/>
            <person name="Daum C."/>
            <person name="Ng V."/>
            <person name="Clum A."/>
            <person name="Steindorff A."/>
            <person name="Ohm R."/>
            <person name="Martin F."/>
            <person name="Silar P."/>
            <person name="Natvig D."/>
            <person name="Lalanne C."/>
            <person name="Gautier V."/>
            <person name="Ament-Velasquez S.L."/>
            <person name="Kruys A."/>
            <person name="Hutchinson M.I."/>
            <person name="Powell A.J."/>
            <person name="Barry K."/>
            <person name="Miller A.N."/>
            <person name="Grigoriev I.V."/>
            <person name="Debuchy R."/>
            <person name="Gladieux P."/>
            <person name="Thoren M.H."/>
            <person name="Johannesson H."/>
        </authorList>
    </citation>
    <scope>NUCLEOTIDE SEQUENCE</scope>
    <source>
        <strain evidence="2">SMH2532-1</strain>
    </source>
</reference>
<proteinExistence type="predicted"/>
<organism evidence="2 3">
    <name type="scientific">Cercophora newfieldiana</name>
    <dbReference type="NCBI Taxonomy" id="92897"/>
    <lineage>
        <taxon>Eukaryota</taxon>
        <taxon>Fungi</taxon>
        <taxon>Dikarya</taxon>
        <taxon>Ascomycota</taxon>
        <taxon>Pezizomycotina</taxon>
        <taxon>Sordariomycetes</taxon>
        <taxon>Sordariomycetidae</taxon>
        <taxon>Sordariales</taxon>
        <taxon>Lasiosphaeriaceae</taxon>
        <taxon>Cercophora</taxon>
    </lineage>
</organism>